<name>A0ABR0ELI9_ZASCE</name>
<evidence type="ECO:0000256" key="4">
    <source>
        <dbReference type="ARBA" id="ARBA00022833"/>
    </source>
</evidence>
<gene>
    <name evidence="6" type="ORF">PRZ48_007814</name>
</gene>
<keyword evidence="2" id="KW-0479">Metal-binding</keyword>
<dbReference type="Proteomes" id="UP001305779">
    <property type="component" value="Unassembled WGS sequence"/>
</dbReference>
<dbReference type="InterPro" id="IPR036866">
    <property type="entry name" value="RibonucZ/Hydroxyglut_hydro"/>
</dbReference>
<proteinExistence type="inferred from homology"/>
<dbReference type="EMBL" id="JAXOVC010000005">
    <property type="protein sequence ID" value="KAK4502003.1"/>
    <property type="molecule type" value="Genomic_DNA"/>
</dbReference>
<feature type="domain" description="Metallo-beta-lactamase" evidence="5">
    <location>
        <begin position="42"/>
        <end position="133"/>
    </location>
</feature>
<accession>A0ABR0ELI9</accession>
<dbReference type="SUPFAM" id="SSF56281">
    <property type="entry name" value="Metallo-hydrolase/oxidoreductase"/>
    <property type="match status" value="1"/>
</dbReference>
<keyword evidence="3" id="KW-0378">Hydrolase</keyword>
<dbReference type="Gene3D" id="3.60.15.10">
    <property type="entry name" value="Ribonuclease Z/Hydroxyacylglutathione hydrolase-like"/>
    <property type="match status" value="1"/>
</dbReference>
<dbReference type="PANTHER" id="PTHR42978">
    <property type="entry name" value="QUORUM-QUENCHING LACTONASE YTNP-RELATED-RELATED"/>
    <property type="match status" value="1"/>
</dbReference>
<evidence type="ECO:0000313" key="6">
    <source>
        <dbReference type="EMBL" id="KAK4502003.1"/>
    </source>
</evidence>
<keyword evidence="7" id="KW-1185">Reference proteome</keyword>
<evidence type="ECO:0000256" key="2">
    <source>
        <dbReference type="ARBA" id="ARBA00022723"/>
    </source>
</evidence>
<comment type="caution">
    <text evidence="6">The sequence shown here is derived from an EMBL/GenBank/DDBJ whole genome shotgun (WGS) entry which is preliminary data.</text>
</comment>
<sequence>MRLPPGQTTLTVKLINPVTFGPSILNRFMTPPVPGLETFEAVPSNCFLLEHPSGRKLVWDLGIRSDYQNYSPKVAEYIPTTKYNIQLHGDVADTIKKGGIKLDKIEAVIWSHWHWDHIGDPSTFPSSTDLVVGRGFKEAMLPGAPDNPDSPLKEADWK</sequence>
<evidence type="ECO:0000256" key="3">
    <source>
        <dbReference type="ARBA" id="ARBA00022801"/>
    </source>
</evidence>
<dbReference type="PANTHER" id="PTHR42978:SF5">
    <property type="entry name" value="METALLO-BETA-LACTAMASE DOMAIN-CONTAINING PROTEIN"/>
    <property type="match status" value="1"/>
</dbReference>
<reference evidence="6 7" key="1">
    <citation type="journal article" date="2023" name="G3 (Bethesda)">
        <title>A chromosome-level genome assembly of Zasmidium syzygii isolated from banana leaves.</title>
        <authorList>
            <person name="van Westerhoven A.C."/>
            <person name="Mehrabi R."/>
            <person name="Talebi R."/>
            <person name="Steentjes M.B.F."/>
            <person name="Corcolon B."/>
            <person name="Chong P.A."/>
            <person name="Kema G.H.J."/>
            <person name="Seidl M.F."/>
        </authorList>
    </citation>
    <scope>NUCLEOTIDE SEQUENCE [LARGE SCALE GENOMIC DNA]</scope>
    <source>
        <strain evidence="6 7">P124</strain>
    </source>
</reference>
<protein>
    <recommendedName>
        <fullName evidence="5">Metallo-beta-lactamase domain-containing protein</fullName>
    </recommendedName>
</protein>
<dbReference type="Pfam" id="PF00753">
    <property type="entry name" value="Lactamase_B"/>
    <property type="match status" value="1"/>
</dbReference>
<evidence type="ECO:0000313" key="7">
    <source>
        <dbReference type="Proteomes" id="UP001305779"/>
    </source>
</evidence>
<keyword evidence="4" id="KW-0862">Zinc</keyword>
<dbReference type="InterPro" id="IPR001279">
    <property type="entry name" value="Metallo-B-lactamas"/>
</dbReference>
<organism evidence="6 7">
    <name type="scientific">Zasmidium cellare</name>
    <name type="common">Wine cellar mold</name>
    <name type="synonym">Racodium cellare</name>
    <dbReference type="NCBI Taxonomy" id="395010"/>
    <lineage>
        <taxon>Eukaryota</taxon>
        <taxon>Fungi</taxon>
        <taxon>Dikarya</taxon>
        <taxon>Ascomycota</taxon>
        <taxon>Pezizomycotina</taxon>
        <taxon>Dothideomycetes</taxon>
        <taxon>Dothideomycetidae</taxon>
        <taxon>Mycosphaerellales</taxon>
        <taxon>Mycosphaerellaceae</taxon>
        <taxon>Zasmidium</taxon>
    </lineage>
</organism>
<dbReference type="InterPro" id="IPR051013">
    <property type="entry name" value="MBL_superfamily_lactonases"/>
</dbReference>
<evidence type="ECO:0000259" key="5">
    <source>
        <dbReference type="Pfam" id="PF00753"/>
    </source>
</evidence>
<comment type="similarity">
    <text evidence="1">Belongs to the metallo-beta-lactamase superfamily.</text>
</comment>
<evidence type="ECO:0000256" key="1">
    <source>
        <dbReference type="ARBA" id="ARBA00007749"/>
    </source>
</evidence>